<evidence type="ECO:0000313" key="2">
    <source>
        <dbReference type="Proteomes" id="UP001283361"/>
    </source>
</evidence>
<protein>
    <submittedName>
        <fullName evidence="1">Uncharacterized protein</fullName>
    </submittedName>
</protein>
<proteinExistence type="predicted"/>
<organism evidence="1 2">
    <name type="scientific">Elysia crispata</name>
    <name type="common">lettuce slug</name>
    <dbReference type="NCBI Taxonomy" id="231223"/>
    <lineage>
        <taxon>Eukaryota</taxon>
        <taxon>Metazoa</taxon>
        <taxon>Spiralia</taxon>
        <taxon>Lophotrochozoa</taxon>
        <taxon>Mollusca</taxon>
        <taxon>Gastropoda</taxon>
        <taxon>Heterobranchia</taxon>
        <taxon>Euthyneura</taxon>
        <taxon>Panpulmonata</taxon>
        <taxon>Sacoglossa</taxon>
        <taxon>Placobranchoidea</taxon>
        <taxon>Plakobranchidae</taxon>
        <taxon>Elysia</taxon>
    </lineage>
</organism>
<comment type="caution">
    <text evidence="1">The sequence shown here is derived from an EMBL/GenBank/DDBJ whole genome shotgun (WGS) entry which is preliminary data.</text>
</comment>
<gene>
    <name evidence="1" type="ORF">RRG08_065117</name>
</gene>
<reference evidence="1" key="1">
    <citation type="journal article" date="2023" name="G3 (Bethesda)">
        <title>A reference genome for the long-term kleptoplast-retaining sea slug Elysia crispata morphotype clarki.</title>
        <authorList>
            <person name="Eastman K.E."/>
            <person name="Pendleton A.L."/>
            <person name="Shaikh M.A."/>
            <person name="Suttiyut T."/>
            <person name="Ogas R."/>
            <person name="Tomko P."/>
            <person name="Gavelis G."/>
            <person name="Widhalm J.R."/>
            <person name="Wisecaver J.H."/>
        </authorList>
    </citation>
    <scope>NUCLEOTIDE SEQUENCE</scope>
    <source>
        <strain evidence="1">ECLA1</strain>
    </source>
</reference>
<keyword evidence="2" id="KW-1185">Reference proteome</keyword>
<accession>A0AAE1DCE6</accession>
<name>A0AAE1DCE6_9GAST</name>
<sequence>MVARKVVYQLLQCGVEFTIAQSGRDLNPGSSVMERPARPLMTHAPVVMGSVITSCDVIRGVCQLAFINLSITSTGEVLASPVAHMAVQFIHTSLTT</sequence>
<dbReference type="AlphaFoldDB" id="A0AAE1DCE6"/>
<evidence type="ECO:0000313" key="1">
    <source>
        <dbReference type="EMBL" id="KAK3765361.1"/>
    </source>
</evidence>
<dbReference type="Proteomes" id="UP001283361">
    <property type="component" value="Unassembled WGS sequence"/>
</dbReference>
<dbReference type="EMBL" id="JAWDGP010004318">
    <property type="protein sequence ID" value="KAK3765361.1"/>
    <property type="molecule type" value="Genomic_DNA"/>
</dbReference>